<dbReference type="Pfam" id="PF01521">
    <property type="entry name" value="Fe-S_biosyn"/>
    <property type="match status" value="1"/>
</dbReference>
<reference evidence="3 6" key="2">
    <citation type="submission" date="2016-10" db="EMBL/GenBank/DDBJ databases">
        <title>The whole genome sequencing and assembly of Aeribacillus pallidus KCTC3564 strain.</title>
        <authorList>
            <person name="Lee Y.-J."/>
            <person name="Park M.-K."/>
            <person name="Yi H."/>
            <person name="Bahn Y.-S."/>
            <person name="Kim J.F."/>
            <person name="Lee D.-W."/>
        </authorList>
    </citation>
    <scope>NUCLEOTIDE SEQUENCE [LARGE SCALE GENOMIC DNA]</scope>
    <source>
        <strain evidence="3 6">KCTC3564</strain>
    </source>
</reference>
<dbReference type="STRING" id="33936.AZI98_07635"/>
<dbReference type="AlphaFoldDB" id="A0A165Y2V9"/>
<evidence type="ECO:0000256" key="1">
    <source>
        <dbReference type="ARBA" id="ARBA00006718"/>
    </source>
</evidence>
<accession>A0A164A011</accession>
<dbReference type="RefSeq" id="WP_063387686.1">
    <property type="nucleotide sequence ID" value="NZ_CP017703.1"/>
</dbReference>
<organism evidence="4 5">
    <name type="scientific">Aeribacillus pallidus</name>
    <dbReference type="NCBI Taxonomy" id="33936"/>
    <lineage>
        <taxon>Bacteria</taxon>
        <taxon>Bacillati</taxon>
        <taxon>Bacillota</taxon>
        <taxon>Bacilli</taxon>
        <taxon>Bacillales</taxon>
        <taxon>Bacillaceae</taxon>
        <taxon>Aeribacillus</taxon>
    </lineage>
</organism>
<accession>A0A165Y2V9</accession>
<protein>
    <recommendedName>
        <fullName evidence="2">Core domain-containing protein</fullName>
    </recommendedName>
</protein>
<reference evidence="4 5" key="1">
    <citation type="submission" date="2016-04" db="EMBL/GenBank/DDBJ databases">
        <title>Draft genome sequence of Aeribacillus pallidus 8m3 from petroleum reservoir.</title>
        <authorList>
            <person name="Poltaraus A.B."/>
            <person name="Nazina T.N."/>
            <person name="Tourova T.P."/>
            <person name="Malakho S.M."/>
            <person name="Korshunova A.V."/>
            <person name="Sokolova D.S."/>
        </authorList>
    </citation>
    <scope>NUCLEOTIDE SEQUENCE [LARGE SCALE GENOMIC DNA]</scope>
    <source>
        <strain evidence="4 5">8m3</strain>
    </source>
</reference>
<dbReference type="InterPro" id="IPR035903">
    <property type="entry name" value="HesB-like_dom_sf"/>
</dbReference>
<proteinExistence type="inferred from homology"/>
<sequence length="96" mass="11010">MKLNITDDAAKWYKEELELNEGDAVRFFVRYGGCGHVQSGFSLGIAKEAPNQIGIKAEKLGVTFYVEHDDLWYFDNHDVTIQLDEKIHEPVVRLIN</sequence>
<gene>
    <name evidence="3" type="ORF">AP3564_14735</name>
    <name evidence="4" type="ORF">AZI98_07635</name>
</gene>
<dbReference type="EMBL" id="LWBR01000017">
    <property type="protein sequence ID" value="KZN96670.1"/>
    <property type="molecule type" value="Genomic_DNA"/>
</dbReference>
<dbReference type="EMBL" id="CP017703">
    <property type="protein sequence ID" value="ASS91301.1"/>
    <property type="molecule type" value="Genomic_DNA"/>
</dbReference>
<comment type="similarity">
    <text evidence="1">Belongs to the HesB/IscA family.</text>
</comment>
<dbReference type="InterPro" id="IPR008326">
    <property type="entry name" value="PdhI-like"/>
</dbReference>
<evidence type="ECO:0000313" key="3">
    <source>
        <dbReference type="EMBL" id="ASS91301.1"/>
    </source>
</evidence>
<name>A0A165Y2V9_9BACI</name>
<evidence type="ECO:0000259" key="2">
    <source>
        <dbReference type="Pfam" id="PF01521"/>
    </source>
</evidence>
<dbReference type="InterPro" id="IPR000361">
    <property type="entry name" value="ATAP_core_dom"/>
</dbReference>
<dbReference type="Proteomes" id="UP000076476">
    <property type="component" value="Unassembled WGS sequence"/>
</dbReference>
<dbReference type="GeneID" id="301126208"/>
<dbReference type="Gene3D" id="2.60.300.12">
    <property type="entry name" value="HesB-like domain"/>
    <property type="match status" value="1"/>
</dbReference>
<evidence type="ECO:0000313" key="6">
    <source>
        <dbReference type="Proteomes" id="UP000214606"/>
    </source>
</evidence>
<dbReference type="KEGG" id="apak:AP3564_14735"/>
<dbReference type="Proteomes" id="UP000214606">
    <property type="component" value="Chromosome"/>
</dbReference>
<evidence type="ECO:0000313" key="4">
    <source>
        <dbReference type="EMBL" id="KZN96670.1"/>
    </source>
</evidence>
<evidence type="ECO:0000313" key="5">
    <source>
        <dbReference type="Proteomes" id="UP000076476"/>
    </source>
</evidence>
<dbReference type="PIRSF" id="PIRSF034852">
    <property type="entry name" value="UCP034852"/>
    <property type="match status" value="1"/>
</dbReference>
<dbReference type="SUPFAM" id="SSF89360">
    <property type="entry name" value="HesB-like domain"/>
    <property type="match status" value="1"/>
</dbReference>
<keyword evidence="5" id="KW-1185">Reference proteome</keyword>
<dbReference type="OrthoDB" id="1645729at2"/>
<feature type="domain" description="Core" evidence="2">
    <location>
        <begin position="1"/>
        <end position="77"/>
    </location>
</feature>